<evidence type="ECO:0000256" key="7">
    <source>
        <dbReference type="ARBA" id="ARBA00022982"/>
    </source>
</evidence>
<feature type="transmembrane region" description="Helical" evidence="13">
    <location>
        <begin position="172"/>
        <end position="198"/>
    </location>
</feature>
<accession>A0A9J6CF08</accession>
<evidence type="ECO:0000256" key="11">
    <source>
        <dbReference type="ARBA" id="ARBA00023284"/>
    </source>
</evidence>
<feature type="compositionally biased region" description="Acidic residues" evidence="12">
    <location>
        <begin position="236"/>
        <end position="245"/>
    </location>
</feature>
<evidence type="ECO:0000256" key="12">
    <source>
        <dbReference type="SAM" id="MobiDB-lite"/>
    </source>
</evidence>
<keyword evidence="3" id="KW-0597">Phosphoprotein</keyword>
<keyword evidence="9 13" id="KW-0472">Membrane</keyword>
<organism evidence="16 17">
    <name type="scientific">Polypedilum vanderplanki</name>
    <name type="common">Sleeping chironomid midge</name>
    <dbReference type="NCBI Taxonomy" id="319348"/>
    <lineage>
        <taxon>Eukaryota</taxon>
        <taxon>Metazoa</taxon>
        <taxon>Ecdysozoa</taxon>
        <taxon>Arthropoda</taxon>
        <taxon>Hexapoda</taxon>
        <taxon>Insecta</taxon>
        <taxon>Pterygota</taxon>
        <taxon>Neoptera</taxon>
        <taxon>Endopterygota</taxon>
        <taxon>Diptera</taxon>
        <taxon>Nematocera</taxon>
        <taxon>Chironomoidea</taxon>
        <taxon>Chironomidae</taxon>
        <taxon>Chironominae</taxon>
        <taxon>Polypedilum</taxon>
        <taxon>Polypedilum</taxon>
    </lineage>
</organism>
<dbReference type="Gene3D" id="3.40.30.10">
    <property type="entry name" value="Glutaredoxin"/>
    <property type="match status" value="1"/>
</dbReference>
<keyword evidence="11" id="KW-0676">Redox-active center</keyword>
<dbReference type="SUPFAM" id="SSF52833">
    <property type="entry name" value="Thioredoxin-like"/>
    <property type="match status" value="1"/>
</dbReference>
<evidence type="ECO:0000256" key="5">
    <source>
        <dbReference type="ARBA" id="ARBA00022729"/>
    </source>
</evidence>
<dbReference type="OrthoDB" id="7869097at2759"/>
<dbReference type="AlphaFoldDB" id="A0A9J6CF08"/>
<feature type="compositionally biased region" description="Basic residues" evidence="12">
    <location>
        <begin position="272"/>
        <end position="281"/>
    </location>
</feature>
<reference evidence="16" key="1">
    <citation type="submission" date="2021-03" db="EMBL/GenBank/DDBJ databases">
        <title>Chromosome level genome of the anhydrobiotic midge Polypedilum vanderplanki.</title>
        <authorList>
            <person name="Yoshida Y."/>
            <person name="Kikawada T."/>
            <person name="Gusev O."/>
        </authorList>
    </citation>
    <scope>NUCLEOTIDE SEQUENCE</scope>
    <source>
        <strain evidence="16">NIAS01</strain>
        <tissue evidence="16">Whole body or cell culture</tissue>
    </source>
</reference>
<keyword evidence="17" id="KW-1185">Reference proteome</keyword>
<evidence type="ECO:0000256" key="8">
    <source>
        <dbReference type="ARBA" id="ARBA00022989"/>
    </source>
</evidence>
<dbReference type="Proteomes" id="UP001107558">
    <property type="component" value="Chromosome 1"/>
</dbReference>
<evidence type="ECO:0000256" key="3">
    <source>
        <dbReference type="ARBA" id="ARBA00022553"/>
    </source>
</evidence>
<dbReference type="InterPro" id="IPR036249">
    <property type="entry name" value="Thioredoxin-like_sf"/>
</dbReference>
<protein>
    <recommendedName>
        <fullName evidence="15">Thioredoxin domain-containing protein</fullName>
    </recommendedName>
</protein>
<proteinExistence type="predicted"/>
<sequence>MMGFLKKLIVLGLFLTTVNSKVIDLNEDNWKLLLDGEWMVEFFAPWCPACKSLESVWNDFGSWSNDLSIKVAKIDVVLNPGLSGRFFVTALPTIYHVSNGEFRKYSGSRDMNAFMSFIEDKKWKNIDVIDGWKKPDGIPMGILSWFFRLSHFLKELNNTLSTEYGLPTWLCYGLFAAGTIILGAIVGLILVCIIDFIWPQKPAQRQSFSQVQEKEKKRSTEIIDEDLVDDTGANQNDDEDDDETSEAEKNSGSDDEEEEETKPSPKASPDVRKRRTTRKAD</sequence>
<gene>
    <name evidence="16" type="ORF">PVAND_010031</name>
</gene>
<dbReference type="PROSITE" id="PS00194">
    <property type="entry name" value="THIOREDOXIN_1"/>
    <property type="match status" value="1"/>
</dbReference>
<keyword evidence="10" id="KW-1015">Disulfide bond</keyword>
<keyword evidence="8 13" id="KW-1133">Transmembrane helix</keyword>
<evidence type="ECO:0000256" key="13">
    <source>
        <dbReference type="SAM" id="Phobius"/>
    </source>
</evidence>
<dbReference type="GO" id="GO:0015036">
    <property type="term" value="F:disulfide oxidoreductase activity"/>
    <property type="evidence" value="ECO:0007669"/>
    <property type="project" value="TreeGrafter"/>
</dbReference>
<evidence type="ECO:0000256" key="4">
    <source>
        <dbReference type="ARBA" id="ARBA00022692"/>
    </source>
</evidence>
<evidence type="ECO:0000313" key="16">
    <source>
        <dbReference type="EMBL" id="KAG5680525.1"/>
    </source>
</evidence>
<name>A0A9J6CF08_POLVA</name>
<dbReference type="PROSITE" id="PS51352">
    <property type="entry name" value="THIOREDOXIN_2"/>
    <property type="match status" value="1"/>
</dbReference>
<dbReference type="InterPro" id="IPR017937">
    <property type="entry name" value="Thioredoxin_CS"/>
</dbReference>
<evidence type="ECO:0000256" key="9">
    <source>
        <dbReference type="ARBA" id="ARBA00023136"/>
    </source>
</evidence>
<evidence type="ECO:0000256" key="14">
    <source>
        <dbReference type="SAM" id="SignalP"/>
    </source>
</evidence>
<dbReference type="InterPro" id="IPR013766">
    <property type="entry name" value="Thioredoxin_domain"/>
</dbReference>
<keyword evidence="2" id="KW-0813">Transport</keyword>
<feature type="signal peptide" evidence="14">
    <location>
        <begin position="1"/>
        <end position="20"/>
    </location>
</feature>
<keyword evidence="7" id="KW-0249">Electron transport</keyword>
<comment type="caution">
    <text evidence="16">The sequence shown here is derived from an EMBL/GenBank/DDBJ whole genome shotgun (WGS) entry which is preliminary data.</text>
</comment>
<dbReference type="EMBL" id="JADBJN010000001">
    <property type="protein sequence ID" value="KAG5680525.1"/>
    <property type="molecule type" value="Genomic_DNA"/>
</dbReference>
<evidence type="ECO:0000256" key="6">
    <source>
        <dbReference type="ARBA" id="ARBA00022824"/>
    </source>
</evidence>
<feature type="region of interest" description="Disordered" evidence="12">
    <location>
        <begin position="207"/>
        <end position="281"/>
    </location>
</feature>
<keyword evidence="4 13" id="KW-0812">Transmembrane</keyword>
<feature type="compositionally biased region" description="Basic and acidic residues" evidence="12">
    <location>
        <begin position="212"/>
        <end position="221"/>
    </location>
</feature>
<comment type="subcellular location">
    <subcellularLocation>
        <location evidence="1">Endoplasmic reticulum membrane</location>
        <topology evidence="1">Single-pass type I membrane protein</topology>
    </subcellularLocation>
</comment>
<dbReference type="Pfam" id="PF00085">
    <property type="entry name" value="Thioredoxin"/>
    <property type="match status" value="1"/>
</dbReference>
<dbReference type="PANTHER" id="PTHR46107:SF3">
    <property type="entry name" value="THIOREDOXIN DOMAIN-CONTAINING PROTEIN"/>
    <property type="match status" value="1"/>
</dbReference>
<evidence type="ECO:0000313" key="17">
    <source>
        <dbReference type="Proteomes" id="UP001107558"/>
    </source>
</evidence>
<feature type="domain" description="Thioredoxin" evidence="15">
    <location>
        <begin position="2"/>
        <end position="123"/>
    </location>
</feature>
<evidence type="ECO:0000256" key="10">
    <source>
        <dbReference type="ARBA" id="ARBA00023157"/>
    </source>
</evidence>
<dbReference type="InterPro" id="IPR052454">
    <property type="entry name" value="TMX_domain-containing"/>
</dbReference>
<keyword evidence="6" id="KW-0256">Endoplasmic reticulum</keyword>
<evidence type="ECO:0000256" key="1">
    <source>
        <dbReference type="ARBA" id="ARBA00004115"/>
    </source>
</evidence>
<dbReference type="GO" id="GO:0005789">
    <property type="term" value="C:endoplasmic reticulum membrane"/>
    <property type="evidence" value="ECO:0007669"/>
    <property type="project" value="UniProtKB-SubCell"/>
</dbReference>
<feature type="chain" id="PRO_5039929528" description="Thioredoxin domain-containing protein" evidence="14">
    <location>
        <begin position="21"/>
        <end position="281"/>
    </location>
</feature>
<keyword evidence="5 14" id="KW-0732">Signal</keyword>
<evidence type="ECO:0000256" key="2">
    <source>
        <dbReference type="ARBA" id="ARBA00022448"/>
    </source>
</evidence>
<evidence type="ECO:0000259" key="15">
    <source>
        <dbReference type="PROSITE" id="PS51352"/>
    </source>
</evidence>
<dbReference type="PANTHER" id="PTHR46107">
    <property type="entry name" value="DUMPY: SHORTER THAN WILD-TYPE"/>
    <property type="match status" value="1"/>
</dbReference>